<evidence type="ECO:0000313" key="5">
    <source>
        <dbReference type="Proteomes" id="UP000224974"/>
    </source>
</evidence>
<reference evidence="3" key="2">
    <citation type="submission" date="2017-09" db="EMBL/GenBank/DDBJ databases">
        <title>FDA dAtabase for Regulatory Grade micrObial Sequences (FDA-ARGOS): Supporting development and validation of Infectious Disease Dx tests.</title>
        <authorList>
            <person name="Minogue T."/>
            <person name="Wolcott M."/>
            <person name="Wasieloski L."/>
            <person name="Aguilar W."/>
            <person name="Moore D."/>
            <person name="Tallon L.J."/>
            <person name="Sadzewicz L."/>
            <person name="Ott S."/>
            <person name="Zhao X."/>
            <person name="Nagaraj S."/>
            <person name="Vavikolanu K."/>
            <person name="Aluvathingal J."/>
            <person name="Nadendla S."/>
            <person name="Sichtig H."/>
        </authorList>
    </citation>
    <scope>NUCLEOTIDE SEQUENCE</scope>
    <source>
        <strain evidence="3">FDAARGOS_387</strain>
    </source>
</reference>
<keyword evidence="3" id="KW-0378">Hydrolase</keyword>
<evidence type="ECO:0000313" key="4">
    <source>
        <dbReference type="EMBL" id="VFS52896.1"/>
    </source>
</evidence>
<protein>
    <submittedName>
        <fullName evidence="3">Endonuclease</fullName>
    </submittedName>
</protein>
<dbReference type="EMBL" id="CAADJA010000002">
    <property type="protein sequence ID" value="VFS52896.1"/>
    <property type="molecule type" value="Genomic_DNA"/>
</dbReference>
<dbReference type="GO" id="GO:0016020">
    <property type="term" value="C:membrane"/>
    <property type="evidence" value="ECO:0007669"/>
    <property type="project" value="GOC"/>
</dbReference>
<keyword evidence="5" id="KW-1185">Reference proteome</keyword>
<feature type="chain" id="PRO_5033301032" evidence="1">
    <location>
        <begin position="23"/>
        <end position="299"/>
    </location>
</feature>
<keyword evidence="3" id="KW-0540">Nuclease</keyword>
<organism evidence="3 5">
    <name type="scientific">Budvicia aquatica</name>
    <dbReference type="NCBI Taxonomy" id="82979"/>
    <lineage>
        <taxon>Bacteria</taxon>
        <taxon>Pseudomonadati</taxon>
        <taxon>Pseudomonadota</taxon>
        <taxon>Gammaproteobacteria</taxon>
        <taxon>Enterobacterales</taxon>
        <taxon>Budviciaceae</taxon>
        <taxon>Budvicia</taxon>
    </lineage>
</organism>
<dbReference type="InterPro" id="IPR051916">
    <property type="entry name" value="GPI-anchor_lipid_remodeler"/>
</dbReference>
<evidence type="ECO:0000256" key="1">
    <source>
        <dbReference type="SAM" id="SignalP"/>
    </source>
</evidence>
<dbReference type="SUPFAM" id="SSF56219">
    <property type="entry name" value="DNase I-like"/>
    <property type="match status" value="1"/>
</dbReference>
<sequence length="299" mass="33167">MSRYHYFLAAVFSLSMSAPVWSSEAPVSNANSNANSREVASALGGIQNKTFSLSEAPVLKVASFNMAAGKVSNMTEIAKAIKAMNVDIVALQEVDKLTARSGKVDQLAELMKLTGMYGAFGRAIDFDGGEYGVAFLSKHPIKDPVIYPLPSGQREQRIAFTAKVDVPGFAAPITVINAHLDTKEDPTMRLEQVRELNDRTIEIRGIKLLFGDMNDVPKSVTWQELTRYWNDIQPENKDGRSWPAENAEIKVDYIFTGNAQRWHLDNLTIPNTTGEWQGINWPAVSDHLPLVAELRMIEQ</sequence>
<dbReference type="Proteomes" id="UP000373449">
    <property type="component" value="Unassembled WGS sequence"/>
</dbReference>
<dbReference type="EMBL" id="PDDX01000001">
    <property type="protein sequence ID" value="PHI31880.1"/>
    <property type="molecule type" value="Genomic_DNA"/>
</dbReference>
<gene>
    <name evidence="3" type="ORF">CRN84_22445</name>
    <name evidence="4" type="ORF">NCTC12282_06104</name>
</gene>
<dbReference type="Proteomes" id="UP000224974">
    <property type="component" value="Unassembled WGS sequence"/>
</dbReference>
<keyword evidence="3" id="KW-0255">Endonuclease</keyword>
<name>A0A2C6C6B5_9GAMM</name>
<evidence type="ECO:0000313" key="6">
    <source>
        <dbReference type="Proteomes" id="UP000373449"/>
    </source>
</evidence>
<evidence type="ECO:0000313" key="3">
    <source>
        <dbReference type="EMBL" id="PHI31880.1"/>
    </source>
</evidence>
<dbReference type="AlphaFoldDB" id="A0A2C6C6B5"/>
<feature type="signal peptide" evidence="1">
    <location>
        <begin position="1"/>
        <end position="22"/>
    </location>
</feature>
<dbReference type="OrthoDB" id="9793162at2"/>
<dbReference type="InterPro" id="IPR005135">
    <property type="entry name" value="Endo/exonuclease/phosphatase"/>
</dbReference>
<feature type="domain" description="Endonuclease/exonuclease/phosphatase" evidence="2">
    <location>
        <begin position="62"/>
        <end position="287"/>
    </location>
</feature>
<dbReference type="Pfam" id="PF03372">
    <property type="entry name" value="Exo_endo_phos"/>
    <property type="match status" value="1"/>
</dbReference>
<dbReference type="GO" id="GO:0004519">
    <property type="term" value="F:endonuclease activity"/>
    <property type="evidence" value="ECO:0007669"/>
    <property type="project" value="UniProtKB-KW"/>
</dbReference>
<keyword evidence="1" id="KW-0732">Signal</keyword>
<evidence type="ECO:0000259" key="2">
    <source>
        <dbReference type="Pfam" id="PF03372"/>
    </source>
</evidence>
<proteinExistence type="predicted"/>
<reference evidence="5" key="1">
    <citation type="submission" date="2017-09" db="EMBL/GenBank/DDBJ databases">
        <title>FDA dAtabase for Regulatory Grade micrObial Sequences (FDA-ARGOS): Supporting development and validation of Infectious Disease Dx tests.</title>
        <authorList>
            <person name="Minogue T."/>
            <person name="Wolcott M."/>
            <person name="Wasieloski L."/>
            <person name="Aguilar W."/>
            <person name="Moore D."/>
            <person name="Tallon L."/>
            <person name="Sadzewicz L."/>
            <person name="Ott S."/>
            <person name="Zhao X."/>
            <person name="Nagaraj S."/>
            <person name="Vavikolanu K."/>
            <person name="Aluvathingal J."/>
            <person name="Nadendla S."/>
            <person name="Sichtig H."/>
        </authorList>
    </citation>
    <scope>NUCLEOTIDE SEQUENCE [LARGE SCALE GENOMIC DNA]</scope>
    <source>
        <strain evidence="5">FDAARGOS_387</strain>
    </source>
</reference>
<dbReference type="Gene3D" id="3.60.10.10">
    <property type="entry name" value="Endonuclease/exonuclease/phosphatase"/>
    <property type="match status" value="1"/>
</dbReference>
<reference evidence="4 6" key="3">
    <citation type="submission" date="2019-03" db="EMBL/GenBank/DDBJ databases">
        <authorList>
            <consortium name="Pathogen Informatics"/>
        </authorList>
    </citation>
    <scope>NUCLEOTIDE SEQUENCE [LARGE SCALE GENOMIC DNA]</scope>
    <source>
        <strain evidence="4 6">NCTC12282</strain>
    </source>
</reference>
<dbReference type="STRING" id="1111728.GCA_000427805_03277"/>
<dbReference type="RefSeq" id="WP_029096799.1">
    <property type="nucleotide sequence ID" value="NZ_BRLG01000006.1"/>
</dbReference>
<dbReference type="PANTHER" id="PTHR14859">
    <property type="entry name" value="CALCOFLUOR WHITE HYPERSENSITIVE PROTEIN PRECURSOR"/>
    <property type="match status" value="1"/>
</dbReference>
<dbReference type="PANTHER" id="PTHR14859:SF15">
    <property type="entry name" value="ENDONUCLEASE_EXONUCLEASE_PHOSPHATASE DOMAIN-CONTAINING PROTEIN"/>
    <property type="match status" value="1"/>
</dbReference>
<dbReference type="InterPro" id="IPR036691">
    <property type="entry name" value="Endo/exonu/phosph_ase_sf"/>
</dbReference>
<accession>A0A2C6C6B5</accession>
<dbReference type="GO" id="GO:0006506">
    <property type="term" value="P:GPI anchor biosynthetic process"/>
    <property type="evidence" value="ECO:0007669"/>
    <property type="project" value="TreeGrafter"/>
</dbReference>